<evidence type="ECO:0000259" key="14">
    <source>
        <dbReference type="PROSITE" id="PS50262"/>
    </source>
</evidence>
<dbReference type="SUPFAM" id="SSF81321">
    <property type="entry name" value="Family A G protein-coupled receptor-like"/>
    <property type="match status" value="1"/>
</dbReference>
<feature type="transmembrane region" description="Helical" evidence="13">
    <location>
        <begin position="219"/>
        <end position="241"/>
    </location>
</feature>
<keyword evidence="8" id="KW-0325">Glycoprotein</keyword>
<dbReference type="KEGG" id="malb:109967427"/>
<evidence type="ECO:0000256" key="3">
    <source>
        <dbReference type="ARBA" id="ARBA00022692"/>
    </source>
</evidence>
<keyword evidence="5 11" id="KW-0297">G-protein coupled receptor</keyword>
<evidence type="ECO:0000256" key="1">
    <source>
        <dbReference type="ARBA" id="ARBA00004651"/>
    </source>
</evidence>
<dbReference type="Pfam" id="PF00001">
    <property type="entry name" value="7tm_1"/>
    <property type="match status" value="1"/>
</dbReference>
<feature type="disulfide bond" evidence="10">
    <location>
        <begin position="291"/>
        <end position="296"/>
    </location>
</feature>
<feature type="transmembrane region" description="Helical" evidence="13">
    <location>
        <begin position="94"/>
        <end position="117"/>
    </location>
</feature>
<reference evidence="15" key="1">
    <citation type="submission" date="2025-08" db="UniProtKB">
        <authorList>
            <consortium name="Ensembl"/>
        </authorList>
    </citation>
    <scope>IDENTIFICATION</scope>
</reference>
<evidence type="ECO:0000256" key="8">
    <source>
        <dbReference type="ARBA" id="ARBA00023180"/>
    </source>
</evidence>
<evidence type="ECO:0000313" key="16">
    <source>
        <dbReference type="Proteomes" id="UP000261600"/>
    </source>
</evidence>
<evidence type="ECO:0000256" key="6">
    <source>
        <dbReference type="ARBA" id="ARBA00023136"/>
    </source>
</evidence>
<name>A0A3Q3JYG8_MONAL</name>
<organism evidence="15 16">
    <name type="scientific">Monopterus albus</name>
    <name type="common">Swamp eel</name>
    <dbReference type="NCBI Taxonomy" id="43700"/>
    <lineage>
        <taxon>Eukaryota</taxon>
        <taxon>Metazoa</taxon>
        <taxon>Chordata</taxon>
        <taxon>Craniata</taxon>
        <taxon>Vertebrata</taxon>
        <taxon>Euteleostomi</taxon>
        <taxon>Actinopterygii</taxon>
        <taxon>Neopterygii</taxon>
        <taxon>Teleostei</taxon>
        <taxon>Neoteleostei</taxon>
        <taxon>Acanthomorphata</taxon>
        <taxon>Anabantaria</taxon>
        <taxon>Synbranchiformes</taxon>
        <taxon>Synbranchidae</taxon>
        <taxon>Monopterus</taxon>
    </lineage>
</organism>
<evidence type="ECO:0000256" key="13">
    <source>
        <dbReference type="SAM" id="Phobius"/>
    </source>
</evidence>
<dbReference type="GeneID" id="109967427"/>
<feature type="transmembrane region" description="Helical" evidence="13">
    <location>
        <begin position="177"/>
        <end position="199"/>
    </location>
</feature>
<feature type="compositionally biased region" description="Basic residues" evidence="12">
    <location>
        <begin position="387"/>
        <end position="396"/>
    </location>
</feature>
<dbReference type="Gene3D" id="1.20.1070.10">
    <property type="entry name" value="Rhodopsin 7-helix transmembrane proteins"/>
    <property type="match status" value="1"/>
</dbReference>
<evidence type="ECO:0000256" key="9">
    <source>
        <dbReference type="ARBA" id="ARBA00023224"/>
    </source>
</evidence>
<dbReference type="STRING" id="43700.ENSMALP00000021750"/>
<dbReference type="GO" id="GO:0038036">
    <property type="term" value="F:sphingosine-1-phosphate receptor activity"/>
    <property type="evidence" value="ECO:0007669"/>
    <property type="project" value="InterPro"/>
</dbReference>
<dbReference type="AlphaFoldDB" id="A0A3Q3JYG8"/>
<dbReference type="PRINTS" id="PR00237">
    <property type="entry name" value="GPCRRHODOPSN"/>
</dbReference>
<dbReference type="RefSeq" id="XP_020468630.1">
    <property type="nucleotide sequence ID" value="XM_020612974.1"/>
</dbReference>
<keyword evidence="3 11" id="KW-0812">Transmembrane</keyword>
<evidence type="ECO:0000256" key="11">
    <source>
        <dbReference type="RuleBase" id="RU000688"/>
    </source>
</evidence>
<dbReference type="InterPro" id="IPR004061">
    <property type="entry name" value="S1P_rcpt"/>
</dbReference>
<feature type="transmembrane region" description="Helical" evidence="13">
    <location>
        <begin position="262"/>
        <end position="284"/>
    </location>
</feature>
<feature type="domain" description="G-protein coupled receptors family 1 profile" evidence="14">
    <location>
        <begin position="76"/>
        <end position="320"/>
    </location>
</feature>
<dbReference type="GO" id="GO:0005886">
    <property type="term" value="C:plasma membrane"/>
    <property type="evidence" value="ECO:0007669"/>
    <property type="project" value="UniProtKB-SubCell"/>
</dbReference>
<dbReference type="OrthoDB" id="9930460at2759"/>
<evidence type="ECO:0000256" key="2">
    <source>
        <dbReference type="ARBA" id="ARBA00022475"/>
    </source>
</evidence>
<protein>
    <recommendedName>
        <fullName evidence="14">G-protein coupled receptors family 1 profile domain-containing protein</fullName>
    </recommendedName>
</protein>
<evidence type="ECO:0000256" key="10">
    <source>
        <dbReference type="PIRSR" id="PIRSR604061-50"/>
    </source>
</evidence>
<keyword evidence="7 11" id="KW-0675">Receptor</keyword>
<dbReference type="PROSITE" id="PS50262">
    <property type="entry name" value="G_PROTEIN_RECEP_F1_2"/>
    <property type="match status" value="1"/>
</dbReference>
<sequence length="409" mass="45484">MNVFSSLTSPSSCPNLYHTPSYRSNATTAAAEISHVILRHYNHTGRLQNRTISNTQNHISITMAIFLFVSVFIILENLLVLVAVISHIRQSRRWVYVCIANITLSDLLTGAAYLLNICMSGNKTFYLTPALWLFREGMLFVALAASIFSLMLIAVERYTAMMKPLPQKPAKTTYYRIYGLVALCWVLALVIGFLPLLGWNCICSLDECSTLLPLYSKTYIFFSLFIFFLILLAIGVLYGAIYCHVHKSAQLGPQRSRKRSLALLKTVISIVGVFMLCWGPLFLLLLVDFFCTSRHCALLFSADYFISLAVLNSALNPVIYALGSSEMRKAIAELLCCCCLRAGLCHPDAFTSKDTSSTSESRRDSLRNSFNKVRNLTVASPPPTPSKPRRAPKKCRLSSTTSCLSVSSG</sequence>
<keyword evidence="10" id="KW-1015">Disulfide bond</keyword>
<keyword evidence="6 13" id="KW-0472">Membrane</keyword>
<evidence type="ECO:0000256" key="5">
    <source>
        <dbReference type="ARBA" id="ARBA00023040"/>
    </source>
</evidence>
<feature type="transmembrane region" description="Helical" evidence="13">
    <location>
        <begin position="137"/>
        <end position="156"/>
    </location>
</feature>
<dbReference type="InterPro" id="IPR000276">
    <property type="entry name" value="GPCR_Rhodpsn"/>
</dbReference>
<keyword evidence="16" id="KW-1185">Reference proteome</keyword>
<feature type="transmembrane region" description="Helical" evidence="13">
    <location>
        <begin position="304"/>
        <end position="323"/>
    </location>
</feature>
<keyword evidence="9 11" id="KW-0807">Transducer</keyword>
<evidence type="ECO:0000256" key="7">
    <source>
        <dbReference type="ARBA" id="ARBA00023170"/>
    </source>
</evidence>
<evidence type="ECO:0000313" key="15">
    <source>
        <dbReference type="Ensembl" id="ENSMALP00000021750.1"/>
    </source>
</evidence>
<accession>A0A3Q3JYG8</accession>
<dbReference type="InterPro" id="IPR017452">
    <property type="entry name" value="GPCR_Rhodpsn_7TM"/>
</dbReference>
<keyword evidence="4 13" id="KW-1133">Transmembrane helix</keyword>
<dbReference type="PRINTS" id="PR01523">
    <property type="entry name" value="S1PRECEPTOR"/>
</dbReference>
<dbReference type="CTD" id="8698"/>
<proteinExistence type="inferred from homology"/>
<reference evidence="15" key="2">
    <citation type="submission" date="2025-09" db="UniProtKB">
        <authorList>
            <consortium name="Ensembl"/>
        </authorList>
    </citation>
    <scope>IDENTIFICATION</scope>
</reference>
<evidence type="ECO:0000256" key="12">
    <source>
        <dbReference type="SAM" id="MobiDB-lite"/>
    </source>
</evidence>
<feature type="region of interest" description="Disordered" evidence="12">
    <location>
        <begin position="351"/>
        <end position="409"/>
    </location>
</feature>
<feature type="transmembrane region" description="Helical" evidence="13">
    <location>
        <begin position="59"/>
        <end position="82"/>
    </location>
</feature>
<dbReference type="PROSITE" id="PS00237">
    <property type="entry name" value="G_PROTEIN_RECEP_F1_1"/>
    <property type="match status" value="1"/>
</dbReference>
<comment type="subcellular location">
    <subcellularLocation>
        <location evidence="1">Cell membrane</location>
        <topology evidence="1">Multi-pass membrane protein</topology>
    </subcellularLocation>
</comment>
<feature type="disulfide bond" evidence="10">
    <location>
        <begin position="201"/>
        <end position="208"/>
    </location>
</feature>
<comment type="similarity">
    <text evidence="11">Belongs to the G-protein coupled receptor 1 family.</text>
</comment>
<evidence type="ECO:0000256" key="4">
    <source>
        <dbReference type="ARBA" id="ARBA00022989"/>
    </source>
</evidence>
<feature type="compositionally biased region" description="Low complexity" evidence="12">
    <location>
        <begin position="397"/>
        <end position="409"/>
    </location>
</feature>
<dbReference type="Ensembl" id="ENSMALT00000022169.1">
    <property type="protein sequence ID" value="ENSMALP00000021750.1"/>
    <property type="gene ID" value="ENSMALG00000015214.1"/>
</dbReference>
<dbReference type="PANTHER" id="PTHR22750">
    <property type="entry name" value="G-PROTEIN COUPLED RECEPTOR"/>
    <property type="match status" value="1"/>
</dbReference>
<dbReference type="Proteomes" id="UP000261600">
    <property type="component" value="Unplaced"/>
</dbReference>
<keyword evidence="2" id="KW-1003">Cell membrane</keyword>